<feature type="region of interest" description="Disordered" evidence="3">
    <location>
        <begin position="148"/>
        <end position="176"/>
    </location>
</feature>
<reference evidence="5" key="1">
    <citation type="submission" date="2021-06" db="EMBL/GenBank/DDBJ databases">
        <authorList>
            <person name="Kallberg Y."/>
            <person name="Tangrot J."/>
            <person name="Rosling A."/>
        </authorList>
    </citation>
    <scope>NUCLEOTIDE SEQUENCE</scope>
    <source>
        <strain evidence="5">FL130A</strain>
    </source>
</reference>
<organism evidence="5 6">
    <name type="scientific">Ambispora leptoticha</name>
    <dbReference type="NCBI Taxonomy" id="144679"/>
    <lineage>
        <taxon>Eukaryota</taxon>
        <taxon>Fungi</taxon>
        <taxon>Fungi incertae sedis</taxon>
        <taxon>Mucoromycota</taxon>
        <taxon>Glomeromycotina</taxon>
        <taxon>Glomeromycetes</taxon>
        <taxon>Archaeosporales</taxon>
        <taxon>Ambisporaceae</taxon>
        <taxon>Ambispora</taxon>
    </lineage>
</organism>
<feature type="region of interest" description="Disordered" evidence="3">
    <location>
        <begin position="199"/>
        <end position="243"/>
    </location>
</feature>
<dbReference type="SUPFAM" id="SSF54928">
    <property type="entry name" value="RNA-binding domain, RBD"/>
    <property type="match status" value="1"/>
</dbReference>
<feature type="domain" description="RRM" evidence="4">
    <location>
        <begin position="67"/>
        <end position="144"/>
    </location>
</feature>
<gene>
    <name evidence="5" type="ORF">ALEPTO_LOCUS871</name>
</gene>
<dbReference type="AlphaFoldDB" id="A0A9N8YQ41"/>
<sequence>MEEQQAQIQLKQEEDNNKYLHSNQDTDSTQHLDDQDARPSQIRRQDSPTHVYSTIATDTPPPEDENVRVFVGSLAWEVNDNDLKRRFSEFGEVREAVVVRDKSNGNKGYGFVTYYDAESATKAVNGMVNESIGGRSVRIEFAEVRYRPRHRDSDSWSSSQHRELTSPTRHRSIDDNLEREAATRLQNSNEDDHAALISRHQGGDEHVQESSSSIRDRSSEKEHSRTSSTYNNNNSRSRNYIEDNHNRELSLKYRGGLDDREYDRDRYFSSNEYTRERYYMRERVHHVSGGSYSVRERHTENEREEFLNNQERAHEFEHIRNSREVISTDKLARDEYVGDHIGIKDYPSDYAQRGSSAHDNRNTDGRDNKSKEQGSRIEQLNESAGQIAAELVGRPEEGTEKFIEAKGENQIHDKKNEQLMLTNSDSVATLNYNDSVSQQQQHPHKLSENRNDNELSTSWYSSKKFRFSRDSHSDHRGEFNYFRGRGRDQRIIEFEERVSVPYHEHPKQHAFIRPPYYDYGRQNERRRVSHIDFPRITEYKAREAIERERSRDHDLRERERYHRDYEVDYHRASPIANNNVAYRDSASKRVPYDYYYSSSVMSRTVRRSISPRRSNNVRRSLSPRGNNYPLRRSLSPRRPLPLPSPYNKGRYNKYEGSGTRNNNNHYYQESRREQDYDPIYRSSNNYRNNSHNRFLHTNTSINPNNTSQSKTVPDRERIPLDTNESTIESENYKPNINVQDERSNDNRHWDSKITDTHAEPSIGSTSTVVASISGTPAVPPYELNTEKAHEPTSNSGHQDSRYWNDVKKEVNDSNYKALNEGIVKVVVVSTPNSNINSGLINKLDMNGKDMTETGKWI</sequence>
<feature type="compositionally biased region" description="Polar residues" evidence="3">
    <location>
        <begin position="695"/>
        <end position="711"/>
    </location>
</feature>
<feature type="compositionally biased region" description="Polar residues" evidence="3">
    <location>
        <begin position="611"/>
        <end position="625"/>
    </location>
</feature>
<feature type="region of interest" description="Disordered" evidence="3">
    <location>
        <begin position="435"/>
        <end position="455"/>
    </location>
</feature>
<dbReference type="Pfam" id="PF00076">
    <property type="entry name" value="RRM_1"/>
    <property type="match status" value="1"/>
</dbReference>
<feature type="compositionally biased region" description="Basic and acidic residues" evidence="3">
    <location>
        <begin position="201"/>
        <end position="225"/>
    </location>
</feature>
<accession>A0A9N8YQ41</accession>
<feature type="compositionally biased region" description="Polar residues" evidence="3">
    <location>
        <begin position="658"/>
        <end position="667"/>
    </location>
</feature>
<dbReference type="GO" id="GO:0003723">
    <property type="term" value="F:RNA binding"/>
    <property type="evidence" value="ECO:0007669"/>
    <property type="project" value="UniProtKB-UniRule"/>
</dbReference>
<feature type="compositionally biased region" description="Polar residues" evidence="3">
    <location>
        <begin position="1"/>
        <end position="10"/>
    </location>
</feature>
<dbReference type="PROSITE" id="PS50102">
    <property type="entry name" value="RRM"/>
    <property type="match status" value="1"/>
</dbReference>
<keyword evidence="1 2" id="KW-0694">RNA-binding</keyword>
<dbReference type="PANTHER" id="PTHR48024:SF56">
    <property type="entry name" value="HETEROGENEOUS NUCLEAR RIBONUCLEOPROTEIN A0"/>
    <property type="match status" value="1"/>
</dbReference>
<evidence type="ECO:0000256" key="1">
    <source>
        <dbReference type="ARBA" id="ARBA00022884"/>
    </source>
</evidence>
<dbReference type="Gene3D" id="3.30.70.330">
    <property type="match status" value="1"/>
</dbReference>
<feature type="compositionally biased region" description="Basic and acidic residues" evidence="3">
    <location>
        <begin position="739"/>
        <end position="749"/>
    </location>
</feature>
<feature type="compositionally biased region" description="Low complexity" evidence="3">
    <location>
        <begin position="680"/>
        <end position="692"/>
    </location>
</feature>
<feature type="region of interest" description="Disordered" evidence="3">
    <location>
        <begin position="603"/>
        <end position="749"/>
    </location>
</feature>
<feature type="compositionally biased region" description="Polar residues" evidence="3">
    <location>
        <begin position="48"/>
        <end position="57"/>
    </location>
</feature>
<feature type="compositionally biased region" description="Basic and acidic residues" evidence="3">
    <location>
        <begin position="28"/>
        <end position="47"/>
    </location>
</feature>
<dbReference type="InterPro" id="IPR035979">
    <property type="entry name" value="RBD_domain_sf"/>
</dbReference>
<dbReference type="InterPro" id="IPR012677">
    <property type="entry name" value="Nucleotide-bd_a/b_plait_sf"/>
</dbReference>
<feature type="compositionally biased region" description="Basic and acidic residues" evidence="3">
    <location>
        <begin position="356"/>
        <end position="375"/>
    </location>
</feature>
<proteinExistence type="predicted"/>
<dbReference type="InterPro" id="IPR050886">
    <property type="entry name" value="RNA-binding_reg"/>
</dbReference>
<feature type="region of interest" description="Disordered" evidence="3">
    <location>
        <begin position="1"/>
        <end position="63"/>
    </location>
</feature>
<evidence type="ECO:0000256" key="3">
    <source>
        <dbReference type="SAM" id="MobiDB-lite"/>
    </source>
</evidence>
<dbReference type="GO" id="GO:0005634">
    <property type="term" value="C:nucleus"/>
    <property type="evidence" value="ECO:0007669"/>
    <property type="project" value="TreeGrafter"/>
</dbReference>
<comment type="caution">
    <text evidence="5">The sequence shown here is derived from an EMBL/GenBank/DDBJ whole genome shotgun (WGS) entry which is preliminary data.</text>
</comment>
<dbReference type="InterPro" id="IPR000504">
    <property type="entry name" value="RRM_dom"/>
</dbReference>
<keyword evidence="6" id="KW-1185">Reference proteome</keyword>
<dbReference type="OrthoDB" id="6730379at2759"/>
<feature type="compositionally biased region" description="Polar residues" evidence="3">
    <location>
        <begin position="722"/>
        <end position="738"/>
    </location>
</feature>
<feature type="compositionally biased region" description="Low complexity" evidence="3">
    <location>
        <begin position="226"/>
        <end position="238"/>
    </location>
</feature>
<name>A0A9N8YQ41_9GLOM</name>
<evidence type="ECO:0000256" key="2">
    <source>
        <dbReference type="PROSITE-ProRule" id="PRU00176"/>
    </source>
</evidence>
<protein>
    <submittedName>
        <fullName evidence="5">10007_t:CDS:1</fullName>
    </submittedName>
</protein>
<evidence type="ECO:0000313" key="5">
    <source>
        <dbReference type="EMBL" id="CAG8448884.1"/>
    </source>
</evidence>
<dbReference type="SMART" id="SM00360">
    <property type="entry name" value="RRM"/>
    <property type="match status" value="1"/>
</dbReference>
<dbReference type="Proteomes" id="UP000789508">
    <property type="component" value="Unassembled WGS sequence"/>
</dbReference>
<dbReference type="PANTHER" id="PTHR48024">
    <property type="entry name" value="GEO13361P1-RELATED"/>
    <property type="match status" value="1"/>
</dbReference>
<evidence type="ECO:0000313" key="6">
    <source>
        <dbReference type="Proteomes" id="UP000789508"/>
    </source>
</evidence>
<dbReference type="EMBL" id="CAJVPS010000078">
    <property type="protein sequence ID" value="CAG8448884.1"/>
    <property type="molecule type" value="Genomic_DNA"/>
</dbReference>
<feature type="compositionally biased region" description="Basic and acidic residues" evidence="3">
    <location>
        <begin position="148"/>
        <end position="164"/>
    </location>
</feature>
<dbReference type="CDD" id="cd00590">
    <property type="entry name" value="RRM_SF"/>
    <property type="match status" value="1"/>
</dbReference>
<evidence type="ECO:0000259" key="4">
    <source>
        <dbReference type="PROSITE" id="PS50102"/>
    </source>
</evidence>
<feature type="region of interest" description="Disordered" evidence="3">
    <location>
        <begin position="341"/>
        <end position="384"/>
    </location>
</feature>